<organism evidence="3 4">
    <name type="scientific">Enterococcus faecalis TX4248</name>
    <dbReference type="NCBI Taxonomy" id="749495"/>
    <lineage>
        <taxon>Bacteria</taxon>
        <taxon>Bacillati</taxon>
        <taxon>Bacillota</taxon>
        <taxon>Bacilli</taxon>
        <taxon>Lactobacillales</taxon>
        <taxon>Enterococcaceae</taxon>
        <taxon>Enterococcus</taxon>
    </lineage>
</organism>
<sequence length="1629" mass="171417">MWKVYFEGGVMKLMKKKIAVLLATCLLVQPFLSVSAWAIEGEQQTERTQTQPKTAETSTSEATKESSAHSIEQSSMTESSAITEKVTTSSTEIKPSEEQKQITLTFETTDQALFQNDAKSYQVVKEKNQPLRTEELPKWANSEENATFVGWSYQGKTYTNEELLQLEFSEDTQLTAVFKQKLTRMARAVSVDQSIADTIAPADKTKVIVVPSPAGDGAAYKEYASTEAGLKEALFDLYQQGNNGDFTLYIGNNITTSAATTAKVIPDTVTASNMTFYALQGKVNHLVITGNSADPISMDQTAPTGSKTLGFNQNIYFGSNITLRNLNYTGTNMYLNGYSLNLNGGSSGNGLTVYGGTDTGDVSGNPTLTVNSTGTGTWNFYGGNQNGGNLAGNPTIVINNTRSGLNTLSGGANIGTVTGNTSLVVNDSGGRIASIYGGGYGTNATNTANVTGNVSTKVAITNAATGFQLSTYYGGVQYGNIGGKVTNDISGYGRWYTAGQRFIGGSSRGDIGTNRTTDGITTNLNTQLYSAGRADFEGGNQYSGTIIGDITNVVTAGTNSAGGINDFNGGAGNNVSKFNKSQIGASNEATYDAYTPQQRAELAKSAAAFKVFGNISSKLVSGSFNNGAIYSTAAGRGGYIEGNTTIEVGTANGDGSLGGDGMAYSGAKPTSLDYSTTDKSRGYSSGWDIVGGGGYPASNDTWDIYIKGDTKTVLNNTIARWTYGGSFSGVVEGNTSNTLNGGIADTLEGTGYQAARVYGNGQTIVNNGQVDWFLSGGGWNDAKNVGNVGVTVYEGVINASMGASYGASGGHTITGNSDNRIYGGNFSGTPRTGANGFSGGITNAGSLLGNAKLLIDLRNYNGEFKLPGNTYITGGRPYGQNTTLGTDESNTITLNIFTKTGVESLNGASIYGDGGTNAAYTKNGKITMNIQAAGSSIGNLYATQYSNISGGKILRDVTANVQGAVSINGLSGGSSTDNFTNAIVNASSNKVAFNFGTNVDGTDNYQTEPLNATGLGVVNFTELNVTNGIKLMANGGNIKNGVSATAANHSTTYNEFGSIHLSKNAGIGITNTANLISASKLTVQDHATLETIPGTGKVNIADFEAVDPTKDELLWIKPTTDTTALVDSTGTWFGNVKAYQVLTINPTVNNATKLTPTTFHGIEKATGKTFIGDNDVTKGANGYGIAIPGSIIDYEVETPGIVAGAGTISHDVKEVKAGNAPLTLQAWGTEVAGQKVQKGRLMIPTSSALTPTLSFLPDEVTGSWLHQGTVKSSEVGSAIEQIPEQKDTTPLSWKATNMNYSYQVKVQFSNKVELSGQSVIVTEDEAAQLTTVDKVVEMLGAKGRPFFKTSLKETDLPQIQAPLAEKTVSRTHDIQLEAGTSGDNLQNKTVHLVVVKNESVLAKDRSFALYATSAHLKLKEANGLTNSDELAQWTQATVIFADGRANQTPSLDAATFQAIQQAKPEELAKTVPANYQFTEAGETLNKKVNVSISGELTLEKVPKTIDFGKQKISAKPEVYWPTLSDDLVVQDTRGTESTPWKLNVQVTNPLTNGTDQLEDLSLVTDKGEFLLNKGDTVVTENEGSGSGSYTINQGWGAANQRGLKLSVPVEKQKVGEFKGTLSWSLVMAP</sequence>
<feature type="signal peptide" evidence="2">
    <location>
        <begin position="1"/>
        <end position="38"/>
    </location>
</feature>
<name>A0A125W2S7_ENTFL</name>
<evidence type="ECO:0000313" key="4">
    <source>
        <dbReference type="Proteomes" id="UP000004846"/>
    </source>
</evidence>
<gene>
    <name evidence="3" type="ORF">HMPREF9498_02595</name>
</gene>
<feature type="compositionally biased region" description="Polar residues" evidence="1">
    <location>
        <begin position="69"/>
        <end position="93"/>
    </location>
</feature>
<protein>
    <recommendedName>
        <fullName evidence="5">WxL domain-containing protein</fullName>
    </recommendedName>
</protein>
<keyword evidence="2" id="KW-0732">Signal</keyword>
<evidence type="ECO:0000256" key="2">
    <source>
        <dbReference type="SAM" id="SignalP"/>
    </source>
</evidence>
<evidence type="ECO:0000256" key="1">
    <source>
        <dbReference type="SAM" id="MobiDB-lite"/>
    </source>
</evidence>
<feature type="chain" id="PRO_5007181485" description="WxL domain-containing protein" evidence="2">
    <location>
        <begin position="39"/>
        <end position="1629"/>
    </location>
</feature>
<comment type="caution">
    <text evidence="3">The sequence shown here is derived from an EMBL/GenBank/DDBJ whole genome shotgun (WGS) entry which is preliminary data.</text>
</comment>
<accession>A0A125W2S7</accession>
<feature type="region of interest" description="Disordered" evidence="1">
    <location>
        <begin position="42"/>
        <end position="99"/>
    </location>
</feature>
<proteinExistence type="predicted"/>
<dbReference type="EMBL" id="AEBR01000095">
    <property type="protein sequence ID" value="EFM81710.1"/>
    <property type="molecule type" value="Genomic_DNA"/>
</dbReference>
<evidence type="ECO:0008006" key="5">
    <source>
        <dbReference type="Google" id="ProtNLM"/>
    </source>
</evidence>
<reference evidence="3 4" key="1">
    <citation type="submission" date="2010-07" db="EMBL/GenBank/DDBJ databases">
        <authorList>
            <person name="Sid Ahmed O."/>
        </authorList>
    </citation>
    <scope>NUCLEOTIDE SEQUENCE [LARGE SCALE GENOMIC DNA]</scope>
    <source>
        <strain evidence="3 4">TX4248</strain>
    </source>
</reference>
<evidence type="ECO:0000313" key="3">
    <source>
        <dbReference type="EMBL" id="EFM81710.1"/>
    </source>
</evidence>
<dbReference type="Proteomes" id="UP000004846">
    <property type="component" value="Unassembled WGS sequence"/>
</dbReference>
<dbReference type="HOGENOM" id="CLU_004996_0_0_9"/>
<feature type="compositionally biased region" description="Low complexity" evidence="1">
    <location>
        <begin position="42"/>
        <end position="61"/>
    </location>
</feature>